<dbReference type="SMART" id="SM00879">
    <property type="entry name" value="Brix"/>
    <property type="match status" value="1"/>
</dbReference>
<organism evidence="3 4">
    <name type="scientific">Lithohypha guttulata</name>
    <dbReference type="NCBI Taxonomy" id="1690604"/>
    <lineage>
        <taxon>Eukaryota</taxon>
        <taxon>Fungi</taxon>
        <taxon>Dikarya</taxon>
        <taxon>Ascomycota</taxon>
        <taxon>Pezizomycotina</taxon>
        <taxon>Eurotiomycetes</taxon>
        <taxon>Chaetothyriomycetidae</taxon>
        <taxon>Chaetothyriales</taxon>
        <taxon>Trichomeriaceae</taxon>
        <taxon>Lithohypha</taxon>
    </lineage>
</organism>
<feature type="domain" description="Brix" evidence="2">
    <location>
        <begin position="213"/>
        <end position="421"/>
    </location>
</feature>
<feature type="region of interest" description="Disordered" evidence="1">
    <location>
        <begin position="103"/>
        <end position="191"/>
    </location>
</feature>
<keyword evidence="4" id="KW-1185">Reference proteome</keyword>
<dbReference type="Proteomes" id="UP001309876">
    <property type="component" value="Unassembled WGS sequence"/>
</dbReference>
<reference evidence="3 4" key="1">
    <citation type="submission" date="2023-08" db="EMBL/GenBank/DDBJ databases">
        <title>Black Yeasts Isolated from many extreme environments.</title>
        <authorList>
            <person name="Coleine C."/>
            <person name="Stajich J.E."/>
            <person name="Selbmann L."/>
        </authorList>
    </citation>
    <scope>NUCLEOTIDE SEQUENCE [LARGE SCALE GENOMIC DNA]</scope>
    <source>
        <strain evidence="3 4">CCFEE 5910</strain>
    </source>
</reference>
<feature type="compositionally biased region" description="Basic residues" evidence="1">
    <location>
        <begin position="20"/>
        <end position="32"/>
    </location>
</feature>
<proteinExistence type="predicted"/>
<feature type="compositionally biased region" description="Basic and acidic residues" evidence="1">
    <location>
        <begin position="33"/>
        <end position="63"/>
    </location>
</feature>
<dbReference type="AlphaFoldDB" id="A0AAN7T6S1"/>
<dbReference type="GO" id="GO:0042134">
    <property type="term" value="F:rRNA primary transcript binding"/>
    <property type="evidence" value="ECO:0007669"/>
    <property type="project" value="InterPro"/>
</dbReference>
<sequence>MPSKELRLSDKAALPFKTTNKARRQQLHIKQKQARDVLRRADRFARKKEEAKNPKLREQRLRENVPQTLESKRKWDDVQDEPEDGGLGVAFNVERLKRRKLAEEQDLAGDDEDLSSHGDAEESDRDSMLDEDEDMGTHSEADDEVDDLEPPEDPDAENALPTKSQLRSATAKIRQRASSPPARSTTSTNLSLAPAALSKKFPTLFLPPDEKPPVPKILVTTSINSTLHHEAEVLVNLLPNSKYVRRSSHRYGHKFSVREIAAFAAKREYTTLAVLEEDMKKPSGLVVVHLPIGPTFHFTITNWYEGKAIPGHGRPTSHIPELILNNFTTPLGLLTAHLFRSMYPSTPELQGRQVVTLHNQRDFIFLRKHRYVFREKREMEKSVVGADGKEMKGAEGIRAGLQELGPRLTLKLRRVDKGIQRASGQEWEWRGKTDRVRTKFQL</sequence>
<protein>
    <submittedName>
        <fullName evidence="3">Ribosome production factor 1</fullName>
    </submittedName>
</protein>
<evidence type="ECO:0000313" key="4">
    <source>
        <dbReference type="Proteomes" id="UP001309876"/>
    </source>
</evidence>
<feature type="compositionally biased region" description="Basic and acidic residues" evidence="1">
    <location>
        <begin position="1"/>
        <end position="10"/>
    </location>
</feature>
<evidence type="ECO:0000259" key="2">
    <source>
        <dbReference type="PROSITE" id="PS50833"/>
    </source>
</evidence>
<dbReference type="InterPro" id="IPR044281">
    <property type="entry name" value="IMP4/RPF1"/>
</dbReference>
<dbReference type="InterPro" id="IPR007109">
    <property type="entry name" value="Brix"/>
</dbReference>
<dbReference type="Pfam" id="PF04427">
    <property type="entry name" value="Brix"/>
    <property type="match status" value="1"/>
</dbReference>
<evidence type="ECO:0000256" key="1">
    <source>
        <dbReference type="SAM" id="MobiDB-lite"/>
    </source>
</evidence>
<feature type="region of interest" description="Disordered" evidence="1">
    <location>
        <begin position="1"/>
        <end position="86"/>
    </location>
</feature>
<dbReference type="GO" id="GO:0005730">
    <property type="term" value="C:nucleolus"/>
    <property type="evidence" value="ECO:0007669"/>
    <property type="project" value="TreeGrafter"/>
</dbReference>
<dbReference type="EMBL" id="JAVRRJ010000001">
    <property type="protein sequence ID" value="KAK5089901.1"/>
    <property type="molecule type" value="Genomic_DNA"/>
</dbReference>
<dbReference type="GO" id="GO:0030687">
    <property type="term" value="C:preribosome, large subunit precursor"/>
    <property type="evidence" value="ECO:0007669"/>
    <property type="project" value="TreeGrafter"/>
</dbReference>
<dbReference type="PANTHER" id="PTHR22734:SF3">
    <property type="entry name" value="RIBOSOME PRODUCTION FACTOR 1"/>
    <property type="match status" value="1"/>
</dbReference>
<dbReference type="GO" id="GO:0000470">
    <property type="term" value="P:maturation of LSU-rRNA"/>
    <property type="evidence" value="ECO:0007669"/>
    <property type="project" value="TreeGrafter"/>
</dbReference>
<dbReference type="FunFam" id="3.40.50.10480:FF:000005">
    <property type="entry name" value="Similar to RNA processing factor 1"/>
    <property type="match status" value="1"/>
</dbReference>
<feature type="compositionally biased region" description="Acidic residues" evidence="1">
    <location>
        <begin position="104"/>
        <end position="113"/>
    </location>
</feature>
<feature type="compositionally biased region" description="Low complexity" evidence="1">
    <location>
        <begin position="176"/>
        <end position="188"/>
    </location>
</feature>
<dbReference type="Gene3D" id="3.40.50.10480">
    <property type="entry name" value="Probable brix-domain ribosomal biogenesis protein"/>
    <property type="match status" value="1"/>
</dbReference>
<dbReference type="PANTHER" id="PTHR22734">
    <property type="entry name" value="U3 SMALL NUCLEOLAR RIBONUCLEOPROTEIN PROTEIN IMP4"/>
    <property type="match status" value="1"/>
</dbReference>
<dbReference type="PROSITE" id="PS50833">
    <property type="entry name" value="BRIX"/>
    <property type="match status" value="1"/>
</dbReference>
<comment type="caution">
    <text evidence="3">The sequence shown here is derived from an EMBL/GenBank/DDBJ whole genome shotgun (WGS) entry which is preliminary data.</text>
</comment>
<evidence type="ECO:0000313" key="3">
    <source>
        <dbReference type="EMBL" id="KAK5089901.1"/>
    </source>
</evidence>
<dbReference type="GO" id="GO:0000460">
    <property type="term" value="P:maturation of 5.8S rRNA"/>
    <property type="evidence" value="ECO:0007669"/>
    <property type="project" value="TreeGrafter"/>
</dbReference>
<feature type="compositionally biased region" description="Acidic residues" evidence="1">
    <location>
        <begin position="141"/>
        <end position="156"/>
    </location>
</feature>
<feature type="compositionally biased region" description="Basic and acidic residues" evidence="1">
    <location>
        <begin position="114"/>
        <end position="128"/>
    </location>
</feature>
<dbReference type="SUPFAM" id="SSF52954">
    <property type="entry name" value="Class II aaRS ABD-related"/>
    <property type="match status" value="1"/>
</dbReference>
<accession>A0AAN7T6S1</accession>
<name>A0AAN7T6S1_9EURO</name>
<gene>
    <name evidence="3" type="primary">RPF1</name>
    <name evidence="3" type="ORF">LTR05_000068</name>
</gene>